<dbReference type="FunFam" id="3.65.10.10:FF:000005">
    <property type="entry name" value="3-phosphoshikimate 1-carboxyvinyltransferase"/>
    <property type="match status" value="1"/>
</dbReference>
<dbReference type="Proteomes" id="UP000050417">
    <property type="component" value="Unassembled WGS sequence"/>
</dbReference>
<feature type="active site" description="Proton acceptor" evidence="9">
    <location>
        <position position="314"/>
    </location>
</feature>
<sequence length="429" mass="45117">MKSLTIHPSANLQGQCRLPGDKSISHRALLFNAIAEGEARITNFLPGEDCQATLGCLRDLGVRVEQEDATTLIVHGVGLRGLRAPAAPLNCIRSGTTMRLLMGLLAGQAFDTTLTGDEQLLRRPMERVAAPLRQLGARMETTNGRAPLWIQGGPLNGGQVEIAVASAQIKSALLLAGLYAQSAVTVVEPGPSRDHSERMLSAMGASVEKNGLRVTIQPAARLNALSIQIPGDVSSAAFLIAAAVLAPHSQVKLLDVGVNPTRTGLPDMLRNMGAQISIEDAHMQGGEAVANIHVQTSQLKAVTVSGETVVRMIDEFPIFAVLATQAKGATIVRDAAELRVKETDRIATTAEELNRLGADVTPTPDGFIIKGPTPLRGGEADSHGDHRLAMALAVAGLITSEPLTVTNTHCIGDSFPGFEGLLRGLGARL</sequence>
<evidence type="ECO:0000259" key="10">
    <source>
        <dbReference type="Pfam" id="PF00275"/>
    </source>
</evidence>
<evidence type="ECO:0000256" key="2">
    <source>
        <dbReference type="ARBA" id="ARBA00004811"/>
    </source>
</evidence>
<comment type="subunit">
    <text evidence="9">Monomer.</text>
</comment>
<comment type="pathway">
    <text evidence="2 9">Metabolic intermediate biosynthesis; chorismate biosynthesis; chorismate from D-erythrose 4-phosphate and phosphoenolpyruvate: step 6/7.</text>
</comment>
<dbReference type="SUPFAM" id="SSF55205">
    <property type="entry name" value="EPT/RTPC-like"/>
    <property type="match status" value="1"/>
</dbReference>
<dbReference type="FunFam" id="3.65.10.10:FF:000006">
    <property type="entry name" value="3-phosphoshikimate 1-carboxyvinyltransferase"/>
    <property type="match status" value="1"/>
</dbReference>
<comment type="caution">
    <text evidence="11">The sequence shown here is derived from an EMBL/GenBank/DDBJ whole genome shotgun (WGS) entry which is preliminary data.</text>
</comment>
<dbReference type="EMBL" id="LGCL01000011">
    <property type="protein sequence ID" value="KPL79566.1"/>
    <property type="molecule type" value="Genomic_DNA"/>
</dbReference>
<feature type="binding site" evidence="9">
    <location>
        <position position="341"/>
    </location>
    <ligand>
        <name>3-phosphoshikimate</name>
        <dbReference type="ChEBI" id="CHEBI:145989"/>
    </ligand>
</feature>
<comment type="similarity">
    <text evidence="3 9">Belongs to the EPSP synthase family.</text>
</comment>
<dbReference type="UniPathway" id="UPA00053">
    <property type="reaction ID" value="UER00089"/>
</dbReference>
<feature type="binding site" evidence="9">
    <location>
        <position position="168"/>
    </location>
    <ligand>
        <name>3-phosphoshikimate</name>
        <dbReference type="ChEBI" id="CHEBI:145989"/>
    </ligand>
</feature>
<dbReference type="NCBIfam" id="TIGR01356">
    <property type="entry name" value="aroA"/>
    <property type="match status" value="1"/>
</dbReference>
<name>A0A0P6XBK4_9CHLR</name>
<feature type="binding site" evidence="9">
    <location>
        <position position="22"/>
    </location>
    <ligand>
        <name>3-phosphoshikimate</name>
        <dbReference type="ChEBI" id="CHEBI:145989"/>
    </ligand>
</feature>
<feature type="binding site" evidence="9">
    <location>
        <position position="22"/>
    </location>
    <ligand>
        <name>phosphoenolpyruvate</name>
        <dbReference type="ChEBI" id="CHEBI:58702"/>
    </ligand>
</feature>
<dbReference type="HAMAP" id="MF_00210">
    <property type="entry name" value="EPSP_synth"/>
    <property type="match status" value="1"/>
</dbReference>
<evidence type="ECO:0000256" key="6">
    <source>
        <dbReference type="ARBA" id="ARBA00022679"/>
    </source>
</evidence>
<feature type="binding site" evidence="9">
    <location>
        <position position="314"/>
    </location>
    <ligand>
        <name>3-phosphoshikimate</name>
        <dbReference type="ChEBI" id="CHEBI:145989"/>
    </ligand>
</feature>
<feature type="binding site" evidence="9">
    <location>
        <position position="345"/>
    </location>
    <ligand>
        <name>phosphoenolpyruvate</name>
        <dbReference type="ChEBI" id="CHEBI:58702"/>
    </ligand>
</feature>
<reference evidence="11 12" key="1">
    <citation type="submission" date="2015-07" db="EMBL/GenBank/DDBJ databases">
        <title>Genome sequence of Ornatilinea apprima DSM 23815.</title>
        <authorList>
            <person name="Hemp J."/>
            <person name="Ward L.M."/>
            <person name="Pace L.A."/>
            <person name="Fischer W.W."/>
        </authorList>
    </citation>
    <scope>NUCLEOTIDE SEQUENCE [LARGE SCALE GENOMIC DNA]</scope>
    <source>
        <strain evidence="11 12">P3M-1</strain>
    </source>
</reference>
<evidence type="ECO:0000256" key="9">
    <source>
        <dbReference type="HAMAP-Rule" id="MF_00210"/>
    </source>
</evidence>
<feature type="binding site" evidence="9">
    <location>
        <position position="27"/>
    </location>
    <ligand>
        <name>3-phosphoshikimate</name>
        <dbReference type="ChEBI" id="CHEBI:145989"/>
    </ligand>
</feature>
<evidence type="ECO:0000256" key="1">
    <source>
        <dbReference type="ARBA" id="ARBA00002174"/>
    </source>
</evidence>
<evidence type="ECO:0000313" key="11">
    <source>
        <dbReference type="EMBL" id="KPL79566.1"/>
    </source>
</evidence>
<comment type="catalytic activity">
    <reaction evidence="8">
        <text>3-phosphoshikimate + phosphoenolpyruvate = 5-O-(1-carboxyvinyl)-3-phosphoshikimate + phosphate</text>
        <dbReference type="Rhea" id="RHEA:21256"/>
        <dbReference type="ChEBI" id="CHEBI:43474"/>
        <dbReference type="ChEBI" id="CHEBI:57701"/>
        <dbReference type="ChEBI" id="CHEBI:58702"/>
        <dbReference type="ChEBI" id="CHEBI:145989"/>
        <dbReference type="EC" id="2.5.1.19"/>
    </reaction>
    <physiologicalReaction direction="left-to-right" evidence="8">
        <dbReference type="Rhea" id="RHEA:21257"/>
    </physiologicalReaction>
</comment>
<feature type="domain" description="Enolpyruvate transferase" evidence="10">
    <location>
        <begin position="7"/>
        <end position="420"/>
    </location>
</feature>
<dbReference type="Gene3D" id="3.65.10.10">
    <property type="entry name" value="Enolpyruvate transferase domain"/>
    <property type="match status" value="2"/>
</dbReference>
<dbReference type="RefSeq" id="WP_075061375.1">
    <property type="nucleotide sequence ID" value="NZ_LGCL01000011.1"/>
</dbReference>
<comment type="function">
    <text evidence="1 9">Catalyzes the transfer of the enolpyruvyl moiety of phosphoenolpyruvate (PEP) to the 5-hydroxyl of shikimate-3-phosphate (S3P) to produce enolpyruvyl shikimate-3-phosphate and inorganic phosphate.</text>
</comment>
<comment type="caution">
    <text evidence="9">Lacks conserved residue(s) required for the propagation of feature annotation.</text>
</comment>
<dbReference type="PANTHER" id="PTHR21090:SF5">
    <property type="entry name" value="PENTAFUNCTIONAL AROM POLYPEPTIDE"/>
    <property type="match status" value="1"/>
</dbReference>
<feature type="binding site" evidence="9">
    <location>
        <position position="123"/>
    </location>
    <ligand>
        <name>phosphoenolpyruvate</name>
        <dbReference type="ChEBI" id="CHEBI:58702"/>
    </ligand>
</feature>
<dbReference type="GO" id="GO:0003866">
    <property type="term" value="F:3-phosphoshikimate 1-carboxyvinyltransferase activity"/>
    <property type="evidence" value="ECO:0007669"/>
    <property type="project" value="UniProtKB-UniRule"/>
</dbReference>
<dbReference type="InterPro" id="IPR013792">
    <property type="entry name" value="RNA3'P_cycl/enolpyr_Trfase_a/b"/>
</dbReference>
<keyword evidence="7 9" id="KW-0057">Aromatic amino acid biosynthesis</keyword>
<dbReference type="OrthoDB" id="9809920at2"/>
<dbReference type="PATRIC" id="fig|1134406.4.peg.2803"/>
<dbReference type="CDD" id="cd01556">
    <property type="entry name" value="EPSP_synthase"/>
    <property type="match status" value="1"/>
</dbReference>
<feature type="binding site" evidence="9">
    <location>
        <position position="23"/>
    </location>
    <ligand>
        <name>3-phosphoshikimate</name>
        <dbReference type="ChEBI" id="CHEBI:145989"/>
    </ligand>
</feature>
<feature type="binding site" evidence="9">
    <location>
        <position position="387"/>
    </location>
    <ligand>
        <name>phosphoenolpyruvate</name>
        <dbReference type="ChEBI" id="CHEBI:58702"/>
    </ligand>
</feature>
<accession>A0A0P6XBK4</accession>
<feature type="binding site" evidence="9">
    <location>
        <position position="168"/>
    </location>
    <ligand>
        <name>phosphoenolpyruvate</name>
        <dbReference type="ChEBI" id="CHEBI:58702"/>
    </ligand>
</feature>
<dbReference type="PIRSF" id="PIRSF000505">
    <property type="entry name" value="EPSPS"/>
    <property type="match status" value="1"/>
</dbReference>
<evidence type="ECO:0000256" key="3">
    <source>
        <dbReference type="ARBA" id="ARBA00009948"/>
    </source>
</evidence>
<dbReference type="InterPro" id="IPR036968">
    <property type="entry name" value="Enolpyruvate_Tfrase_sf"/>
</dbReference>
<dbReference type="InterPro" id="IPR001986">
    <property type="entry name" value="Enolpyruvate_Tfrase_dom"/>
</dbReference>
<dbReference type="AlphaFoldDB" id="A0A0P6XBK4"/>
<keyword evidence="6 9" id="KW-0808">Transferase</keyword>
<dbReference type="PROSITE" id="PS00885">
    <property type="entry name" value="EPSP_SYNTHASE_2"/>
    <property type="match status" value="1"/>
</dbReference>
<dbReference type="EC" id="2.5.1.19" evidence="9"/>
<keyword evidence="5 9" id="KW-0028">Amino-acid biosynthesis</keyword>
<feature type="binding site" evidence="9">
    <location>
        <position position="95"/>
    </location>
    <ligand>
        <name>phosphoenolpyruvate</name>
        <dbReference type="ChEBI" id="CHEBI:58702"/>
    </ligand>
</feature>
<gene>
    <name evidence="9" type="primary">aroA</name>
    <name evidence="11" type="ORF">ADN00_02465</name>
</gene>
<dbReference type="InterPro" id="IPR023193">
    <property type="entry name" value="EPSP_synthase_CS"/>
</dbReference>
<dbReference type="STRING" id="1134406.ADN00_02465"/>
<evidence type="ECO:0000256" key="4">
    <source>
        <dbReference type="ARBA" id="ARBA00022490"/>
    </source>
</evidence>
<dbReference type="GO" id="GO:0009423">
    <property type="term" value="P:chorismate biosynthetic process"/>
    <property type="evidence" value="ECO:0007669"/>
    <property type="project" value="UniProtKB-UniRule"/>
</dbReference>
<evidence type="ECO:0000256" key="7">
    <source>
        <dbReference type="ARBA" id="ARBA00023141"/>
    </source>
</evidence>
<dbReference type="InterPro" id="IPR006264">
    <property type="entry name" value="EPSP_synthase"/>
</dbReference>
<comment type="subcellular location">
    <subcellularLocation>
        <location evidence="9">Cytoplasm</location>
    </subcellularLocation>
</comment>
<dbReference type="Pfam" id="PF00275">
    <property type="entry name" value="EPSP_synthase"/>
    <property type="match status" value="1"/>
</dbReference>
<dbReference type="GO" id="GO:0008652">
    <property type="term" value="P:amino acid biosynthetic process"/>
    <property type="evidence" value="ECO:0007669"/>
    <property type="project" value="UniProtKB-KW"/>
</dbReference>
<dbReference type="GO" id="GO:0009073">
    <property type="term" value="P:aromatic amino acid family biosynthetic process"/>
    <property type="evidence" value="ECO:0007669"/>
    <property type="project" value="UniProtKB-KW"/>
</dbReference>
<organism evidence="11 12">
    <name type="scientific">Ornatilinea apprima</name>
    <dbReference type="NCBI Taxonomy" id="1134406"/>
    <lineage>
        <taxon>Bacteria</taxon>
        <taxon>Bacillati</taxon>
        <taxon>Chloroflexota</taxon>
        <taxon>Anaerolineae</taxon>
        <taxon>Anaerolineales</taxon>
        <taxon>Anaerolineaceae</taxon>
        <taxon>Ornatilinea</taxon>
    </lineage>
</organism>
<dbReference type="PANTHER" id="PTHR21090">
    <property type="entry name" value="AROM/DEHYDROQUINATE SYNTHASE"/>
    <property type="match status" value="1"/>
</dbReference>
<feature type="binding site" evidence="9">
    <location>
        <position position="166"/>
    </location>
    <ligand>
        <name>3-phosphoshikimate</name>
        <dbReference type="ChEBI" id="CHEBI:145989"/>
    </ligand>
</feature>
<keyword evidence="4 9" id="KW-0963">Cytoplasm</keyword>
<protein>
    <recommendedName>
        <fullName evidence="9">3-phosphoshikimate 1-carboxyvinyltransferase</fullName>
        <ecNumber evidence="9">2.5.1.19</ecNumber>
    </recommendedName>
    <alternativeName>
        <fullName evidence="9">5-enolpyruvylshikimate-3-phosphate synthase</fullName>
        <shortName evidence="9">EPSP synthase</shortName>
        <shortName evidence="9">EPSPS</shortName>
    </alternativeName>
</protein>
<dbReference type="GO" id="GO:0005737">
    <property type="term" value="C:cytoplasm"/>
    <property type="evidence" value="ECO:0007669"/>
    <property type="project" value="UniProtKB-SubCell"/>
</dbReference>
<evidence type="ECO:0000256" key="8">
    <source>
        <dbReference type="ARBA" id="ARBA00044633"/>
    </source>
</evidence>
<evidence type="ECO:0000313" key="12">
    <source>
        <dbReference type="Proteomes" id="UP000050417"/>
    </source>
</evidence>
<proteinExistence type="inferred from homology"/>
<evidence type="ECO:0000256" key="5">
    <source>
        <dbReference type="ARBA" id="ARBA00022605"/>
    </source>
</evidence>
<keyword evidence="12" id="KW-1185">Reference proteome</keyword>